<dbReference type="SUPFAM" id="SSF53474">
    <property type="entry name" value="alpha/beta-Hydrolases"/>
    <property type="match status" value="1"/>
</dbReference>
<reference evidence="3 4" key="1">
    <citation type="submission" date="2024-10" db="EMBL/GenBank/DDBJ databases">
        <title>The Natural Products Discovery Center: Release of the First 8490 Sequenced Strains for Exploring Actinobacteria Biosynthetic Diversity.</title>
        <authorList>
            <person name="Kalkreuter E."/>
            <person name="Kautsar S.A."/>
            <person name="Yang D."/>
            <person name="Bader C.D."/>
            <person name="Teijaro C.N."/>
            <person name="Fluegel L."/>
            <person name="Davis C.M."/>
            <person name="Simpson J.R."/>
            <person name="Lauterbach L."/>
            <person name="Steele A.D."/>
            <person name="Gui C."/>
            <person name="Meng S."/>
            <person name="Li G."/>
            <person name="Viehrig K."/>
            <person name="Ye F."/>
            <person name="Su P."/>
            <person name="Kiefer A.F."/>
            <person name="Nichols A."/>
            <person name="Cepeda A.J."/>
            <person name="Yan W."/>
            <person name="Fan B."/>
            <person name="Jiang Y."/>
            <person name="Adhikari A."/>
            <person name="Zheng C.-J."/>
            <person name="Schuster L."/>
            <person name="Cowan T.M."/>
            <person name="Smanski M.J."/>
            <person name="Chevrette M.G."/>
            <person name="De Carvalho L.P.S."/>
            <person name="Shen B."/>
        </authorList>
    </citation>
    <scope>NUCLEOTIDE SEQUENCE [LARGE SCALE GENOMIC DNA]</scope>
    <source>
        <strain evidence="3 4">NPDC004045</strain>
    </source>
</reference>
<dbReference type="Gene3D" id="3.40.50.1820">
    <property type="entry name" value="alpha/beta hydrolase"/>
    <property type="match status" value="1"/>
</dbReference>
<feature type="region of interest" description="Disordered" evidence="1">
    <location>
        <begin position="166"/>
        <end position="192"/>
    </location>
</feature>
<protein>
    <submittedName>
        <fullName evidence="3">Thioesterase domain-containing protein</fullName>
    </submittedName>
</protein>
<dbReference type="Pfam" id="PF00975">
    <property type="entry name" value="Thioesterase"/>
    <property type="match status" value="1"/>
</dbReference>
<dbReference type="InterPro" id="IPR001031">
    <property type="entry name" value="Thioesterase"/>
</dbReference>
<dbReference type="Proteomes" id="UP001601444">
    <property type="component" value="Unassembled WGS sequence"/>
</dbReference>
<gene>
    <name evidence="3" type="ORF">ACFYTF_20450</name>
</gene>
<name>A0ABW6PS19_9NOCA</name>
<organism evidence="3 4">
    <name type="scientific">Nocardia thailandica</name>
    <dbReference type="NCBI Taxonomy" id="257275"/>
    <lineage>
        <taxon>Bacteria</taxon>
        <taxon>Bacillati</taxon>
        <taxon>Actinomycetota</taxon>
        <taxon>Actinomycetes</taxon>
        <taxon>Mycobacteriales</taxon>
        <taxon>Nocardiaceae</taxon>
        <taxon>Nocardia</taxon>
    </lineage>
</organism>
<feature type="compositionally biased region" description="Polar residues" evidence="1">
    <location>
        <begin position="168"/>
        <end position="182"/>
    </location>
</feature>
<evidence type="ECO:0000313" key="3">
    <source>
        <dbReference type="EMBL" id="MFF0545208.1"/>
    </source>
</evidence>
<comment type="caution">
    <text evidence="3">The sequence shown here is derived from an EMBL/GenBank/DDBJ whole genome shotgun (WGS) entry which is preliminary data.</text>
</comment>
<feature type="domain" description="Thioesterase" evidence="2">
    <location>
        <begin position="99"/>
        <end position="269"/>
    </location>
</feature>
<evidence type="ECO:0000256" key="1">
    <source>
        <dbReference type="SAM" id="MobiDB-lite"/>
    </source>
</evidence>
<evidence type="ECO:0000313" key="4">
    <source>
        <dbReference type="Proteomes" id="UP001601444"/>
    </source>
</evidence>
<evidence type="ECO:0000259" key="2">
    <source>
        <dbReference type="Pfam" id="PF00975"/>
    </source>
</evidence>
<accession>A0ABW6PS19</accession>
<proteinExistence type="predicted"/>
<dbReference type="RefSeq" id="WP_387701693.1">
    <property type="nucleotide sequence ID" value="NZ_JBIAMX010000013.1"/>
</dbReference>
<dbReference type="InterPro" id="IPR029058">
    <property type="entry name" value="AB_hydrolase_fold"/>
</dbReference>
<dbReference type="EMBL" id="JBIAMX010000013">
    <property type="protein sequence ID" value="MFF0545208.1"/>
    <property type="molecule type" value="Genomic_DNA"/>
</dbReference>
<sequence length="291" mass="29546">MPASPPAPERATHTDPAAVALAPVLRFRPRSAEASGSPLFCVAPSDGLAWPYAGLTAHLPPSVPLYGLQPPGLIPGPVPGGTGEPGPARGTVPADTWHPATVADFAEHGAASLRTVAAHGPYRLLGLGFGGFVAYEIAARLRAAGEQVDLVVVDCVPGRGEHPDALSANASTHAGTVPTATSAEAPVPGPANPLDLARVTGVVRPRTAGVASAARSATATYRPTASDTDLTVVVLARTRVGADDPAAALRRWRRHTSGRVTGRLLDAAPGELAAPEVSALLAEILDARPRG</sequence>
<keyword evidence="4" id="KW-1185">Reference proteome</keyword>